<keyword evidence="3" id="KW-1185">Reference proteome</keyword>
<dbReference type="RefSeq" id="XP_007528632.1">
    <property type="nucleotide sequence ID" value="XM_007528570.2"/>
</dbReference>
<comment type="function">
    <text evidence="2">In the hair cortex, hair keratin intermediate filaments are embedded in an interfilamentous matrix, consisting of hair keratin-associated proteins (KRTAP), which are essential for the formation of a rigid and resistant hair shaft through their extensive disulfide bond cross-linking with abundant cysteine residues of hair keratins. The matrix proteins include the high-sulfur and high-glycine-tyrosine keratins.</text>
</comment>
<comment type="subunit">
    <text evidence="2">Interacts with hair keratins.</text>
</comment>
<dbReference type="Proteomes" id="UP001652624">
    <property type="component" value="Chromosome 9"/>
</dbReference>
<dbReference type="InParanoid" id="A0A1S3A356"/>
<dbReference type="GO" id="GO:0005829">
    <property type="term" value="C:cytosol"/>
    <property type="evidence" value="ECO:0007669"/>
    <property type="project" value="UniProtKB-ARBA"/>
</dbReference>
<reference evidence="4" key="1">
    <citation type="submission" date="2025-08" db="UniProtKB">
        <authorList>
            <consortium name="RefSeq"/>
        </authorList>
    </citation>
    <scope>IDENTIFICATION</scope>
</reference>
<protein>
    <recommendedName>
        <fullName evidence="2">Keratin-associated protein</fullName>
    </recommendedName>
</protein>
<dbReference type="STRING" id="9365.ENSEEUP00000010156"/>
<dbReference type="OrthoDB" id="9835168at2759"/>
<evidence type="ECO:0000313" key="4">
    <source>
        <dbReference type="RefSeq" id="XP_007528632.1"/>
    </source>
</evidence>
<dbReference type="GO" id="GO:0045095">
    <property type="term" value="C:keratin filament"/>
    <property type="evidence" value="ECO:0007669"/>
    <property type="project" value="UniProtKB-UniRule"/>
</dbReference>
<accession>A0A1S3A356</accession>
<sequence>MSSNCCSRSFSSSSLGSGLRYPVSSNLVYSTDLCSPRTCQLGSSLYSGCQETCCKPIRCQTSCVMSSPCQTSYNLPRSFICTSPCWPTYTGSLGCGSSSSCSLGYGSRSYYPLGCGSRSFRALGYGVCGLPSLSYGSRFCYPTCFASRSCQSSCYRPIFGSGFYQYTY</sequence>
<gene>
    <name evidence="4" type="primary">LOC103118355</name>
</gene>
<dbReference type="InterPro" id="IPR007951">
    <property type="entry name" value="KRTAP_PMG"/>
</dbReference>
<evidence type="ECO:0000256" key="1">
    <source>
        <dbReference type="ARBA" id="ARBA00022744"/>
    </source>
</evidence>
<evidence type="ECO:0000313" key="3">
    <source>
        <dbReference type="Proteomes" id="UP001652624"/>
    </source>
</evidence>
<dbReference type="Pfam" id="PF05287">
    <property type="entry name" value="PMG"/>
    <property type="match status" value="1"/>
</dbReference>
<name>A0A1S3A356_ERIEU</name>
<keyword evidence="1 2" id="KW-0416">Keratin</keyword>
<comment type="similarity">
    <text evidence="2">Belongs to the PMG family.</text>
</comment>
<organism evidence="3 4">
    <name type="scientific">Erinaceus europaeus</name>
    <name type="common">Western European hedgehog</name>
    <dbReference type="NCBI Taxonomy" id="9365"/>
    <lineage>
        <taxon>Eukaryota</taxon>
        <taxon>Metazoa</taxon>
        <taxon>Chordata</taxon>
        <taxon>Craniata</taxon>
        <taxon>Vertebrata</taxon>
        <taxon>Euteleostomi</taxon>
        <taxon>Mammalia</taxon>
        <taxon>Eutheria</taxon>
        <taxon>Laurasiatheria</taxon>
        <taxon>Eulipotyphla</taxon>
        <taxon>Erinaceidae</taxon>
        <taxon>Erinaceinae</taxon>
        <taxon>Erinaceus</taxon>
    </lineage>
</organism>
<dbReference type="GeneID" id="103118355"/>
<proteinExistence type="inferred from homology"/>
<evidence type="ECO:0000256" key="2">
    <source>
        <dbReference type="RuleBase" id="RU369044"/>
    </source>
</evidence>
<dbReference type="eggNOG" id="ENOG502STG2">
    <property type="taxonomic scope" value="Eukaryota"/>
</dbReference>
<dbReference type="AlphaFoldDB" id="A0A1S3A356"/>